<gene>
    <name evidence="2" type="ORF">CPLU01_12314</name>
</gene>
<keyword evidence="3" id="KW-1185">Reference proteome</keyword>
<dbReference type="AlphaFoldDB" id="A0A8H6K041"/>
<feature type="compositionally biased region" description="Basic and acidic residues" evidence="1">
    <location>
        <begin position="85"/>
        <end position="99"/>
    </location>
</feature>
<evidence type="ECO:0000313" key="2">
    <source>
        <dbReference type="EMBL" id="KAF6821918.1"/>
    </source>
</evidence>
<reference evidence="2" key="1">
    <citation type="journal article" date="2020" name="Phytopathology">
        <title>Genome Sequence Resources of Colletotrichum truncatum, C. plurivorum, C. musicola, and C. sojae: Four Species Pathogenic to Soybean (Glycine max).</title>
        <authorList>
            <person name="Rogerio F."/>
            <person name="Boufleur T.R."/>
            <person name="Ciampi-Guillardi M."/>
            <person name="Sukno S.A."/>
            <person name="Thon M.R."/>
            <person name="Massola Junior N.S."/>
            <person name="Baroncelli R."/>
        </authorList>
    </citation>
    <scope>NUCLEOTIDE SEQUENCE</scope>
    <source>
        <strain evidence="2">LFN00145</strain>
    </source>
</reference>
<evidence type="ECO:0000256" key="1">
    <source>
        <dbReference type="SAM" id="MobiDB-lite"/>
    </source>
</evidence>
<feature type="region of interest" description="Disordered" evidence="1">
    <location>
        <begin position="62"/>
        <end position="99"/>
    </location>
</feature>
<dbReference type="Proteomes" id="UP000654918">
    <property type="component" value="Unassembled WGS sequence"/>
</dbReference>
<comment type="caution">
    <text evidence="2">The sequence shown here is derived from an EMBL/GenBank/DDBJ whole genome shotgun (WGS) entry which is preliminary data.</text>
</comment>
<dbReference type="EMBL" id="WIGO01000251">
    <property type="protein sequence ID" value="KAF6821918.1"/>
    <property type="molecule type" value="Genomic_DNA"/>
</dbReference>
<protein>
    <submittedName>
        <fullName evidence="2">Uncharacterized protein</fullName>
    </submittedName>
</protein>
<evidence type="ECO:0000313" key="3">
    <source>
        <dbReference type="Proteomes" id="UP000654918"/>
    </source>
</evidence>
<accession>A0A8H6K041</accession>
<organism evidence="2 3">
    <name type="scientific">Colletotrichum plurivorum</name>
    <dbReference type="NCBI Taxonomy" id="2175906"/>
    <lineage>
        <taxon>Eukaryota</taxon>
        <taxon>Fungi</taxon>
        <taxon>Dikarya</taxon>
        <taxon>Ascomycota</taxon>
        <taxon>Pezizomycotina</taxon>
        <taxon>Sordariomycetes</taxon>
        <taxon>Hypocreomycetidae</taxon>
        <taxon>Glomerellales</taxon>
        <taxon>Glomerellaceae</taxon>
        <taxon>Colletotrichum</taxon>
        <taxon>Colletotrichum orchidearum species complex</taxon>
    </lineage>
</organism>
<name>A0A8H6K041_9PEZI</name>
<proteinExistence type="predicted"/>
<sequence>MVDCGLLTIQKRGDTIMGSGRDLVQDQEANPVALGRETKTASVTSAVAHGKCRTGPRVIGLGAASATRRHRRYEPESSHGNSGADRLRLRLDAEARTQA</sequence>